<reference evidence="2" key="1">
    <citation type="journal article" date="2023" name="Mol. Phylogenet. Evol.">
        <title>Genome-scale phylogeny and comparative genomics of the fungal order Sordariales.</title>
        <authorList>
            <person name="Hensen N."/>
            <person name="Bonometti L."/>
            <person name="Westerberg I."/>
            <person name="Brannstrom I.O."/>
            <person name="Guillou S."/>
            <person name="Cros-Aarteil S."/>
            <person name="Calhoun S."/>
            <person name="Haridas S."/>
            <person name="Kuo A."/>
            <person name="Mondo S."/>
            <person name="Pangilinan J."/>
            <person name="Riley R."/>
            <person name="LaButti K."/>
            <person name="Andreopoulos B."/>
            <person name="Lipzen A."/>
            <person name="Chen C."/>
            <person name="Yan M."/>
            <person name="Daum C."/>
            <person name="Ng V."/>
            <person name="Clum A."/>
            <person name="Steindorff A."/>
            <person name="Ohm R.A."/>
            <person name="Martin F."/>
            <person name="Silar P."/>
            <person name="Natvig D.O."/>
            <person name="Lalanne C."/>
            <person name="Gautier V."/>
            <person name="Ament-Velasquez S.L."/>
            <person name="Kruys A."/>
            <person name="Hutchinson M.I."/>
            <person name="Powell A.J."/>
            <person name="Barry K."/>
            <person name="Miller A.N."/>
            <person name="Grigoriev I.V."/>
            <person name="Debuchy R."/>
            <person name="Gladieux P."/>
            <person name="Hiltunen Thoren M."/>
            <person name="Johannesson H."/>
        </authorList>
    </citation>
    <scope>NUCLEOTIDE SEQUENCE</scope>
    <source>
        <strain evidence="2">PSN309</strain>
    </source>
</reference>
<evidence type="ECO:0000256" key="1">
    <source>
        <dbReference type="SAM" id="MobiDB-lite"/>
    </source>
</evidence>
<feature type="compositionally biased region" description="Basic and acidic residues" evidence="1">
    <location>
        <begin position="28"/>
        <end position="46"/>
    </location>
</feature>
<accession>A0AAN6WK32</accession>
<dbReference type="AlphaFoldDB" id="A0AAN6WK32"/>
<organism evidence="2 3">
    <name type="scientific">Podospora australis</name>
    <dbReference type="NCBI Taxonomy" id="1536484"/>
    <lineage>
        <taxon>Eukaryota</taxon>
        <taxon>Fungi</taxon>
        <taxon>Dikarya</taxon>
        <taxon>Ascomycota</taxon>
        <taxon>Pezizomycotina</taxon>
        <taxon>Sordariomycetes</taxon>
        <taxon>Sordariomycetidae</taxon>
        <taxon>Sordariales</taxon>
        <taxon>Podosporaceae</taxon>
        <taxon>Podospora</taxon>
    </lineage>
</organism>
<comment type="caution">
    <text evidence="2">The sequence shown here is derived from an EMBL/GenBank/DDBJ whole genome shotgun (WGS) entry which is preliminary data.</text>
</comment>
<feature type="region of interest" description="Disordered" evidence="1">
    <location>
        <begin position="24"/>
        <end position="72"/>
    </location>
</feature>
<sequence length="210" mass="23847">MKCDLGQLSQCCIWKLLTSSDELNVTSRDSEDNRGTPKGYARDKTLSKSAPQTPRHKLRDKPCPDARGLGRPQFRERWLKTGSSFGADDGDMFSYVDGYSSWWWRRKNNTRTGPDGDPGGHHVDEPGGLFGSRIYADIWDVGSERTPAGVLRILRPSGFGQVLRTNSQVSAPRSVAYYLDRHCCRRWDAEERKRASRLREKVMRGHRDGS</sequence>
<proteinExistence type="predicted"/>
<evidence type="ECO:0000313" key="3">
    <source>
        <dbReference type="Proteomes" id="UP001302126"/>
    </source>
</evidence>
<evidence type="ECO:0000313" key="2">
    <source>
        <dbReference type="EMBL" id="KAK4183296.1"/>
    </source>
</evidence>
<gene>
    <name evidence="2" type="ORF">QBC35DRAFT_478302</name>
</gene>
<name>A0AAN6WK32_9PEZI</name>
<dbReference type="EMBL" id="MU864560">
    <property type="protein sequence ID" value="KAK4183296.1"/>
    <property type="molecule type" value="Genomic_DNA"/>
</dbReference>
<keyword evidence="3" id="KW-1185">Reference proteome</keyword>
<protein>
    <submittedName>
        <fullName evidence="2">Uncharacterized protein</fullName>
    </submittedName>
</protein>
<reference evidence="2" key="2">
    <citation type="submission" date="2023-05" db="EMBL/GenBank/DDBJ databases">
        <authorList>
            <consortium name="Lawrence Berkeley National Laboratory"/>
            <person name="Steindorff A."/>
            <person name="Hensen N."/>
            <person name="Bonometti L."/>
            <person name="Westerberg I."/>
            <person name="Brannstrom I.O."/>
            <person name="Guillou S."/>
            <person name="Cros-Aarteil S."/>
            <person name="Calhoun S."/>
            <person name="Haridas S."/>
            <person name="Kuo A."/>
            <person name="Mondo S."/>
            <person name="Pangilinan J."/>
            <person name="Riley R."/>
            <person name="Labutti K."/>
            <person name="Andreopoulos B."/>
            <person name="Lipzen A."/>
            <person name="Chen C."/>
            <person name="Yanf M."/>
            <person name="Daum C."/>
            <person name="Ng V."/>
            <person name="Clum A."/>
            <person name="Ohm R."/>
            <person name="Martin F."/>
            <person name="Silar P."/>
            <person name="Natvig D."/>
            <person name="Lalanne C."/>
            <person name="Gautier V."/>
            <person name="Ament-Velasquez S.L."/>
            <person name="Kruys A."/>
            <person name="Hutchinson M.I."/>
            <person name="Powell A.J."/>
            <person name="Barry K."/>
            <person name="Miller A.N."/>
            <person name="Grigoriev I.V."/>
            <person name="Debuchy R."/>
            <person name="Gladieux P."/>
            <person name="Thoren M.H."/>
            <person name="Johannesson H."/>
        </authorList>
    </citation>
    <scope>NUCLEOTIDE SEQUENCE</scope>
    <source>
        <strain evidence="2">PSN309</strain>
    </source>
</reference>
<dbReference type="Proteomes" id="UP001302126">
    <property type="component" value="Unassembled WGS sequence"/>
</dbReference>